<evidence type="ECO:0000259" key="2">
    <source>
        <dbReference type="SMART" id="SM01017"/>
    </source>
</evidence>
<keyword evidence="4" id="KW-1185">Reference proteome</keyword>
<reference evidence="3 4" key="1">
    <citation type="submission" date="2024-02" db="EMBL/GenBank/DDBJ databases">
        <authorList>
            <person name="Daric V."/>
            <person name="Darras S."/>
        </authorList>
    </citation>
    <scope>NUCLEOTIDE SEQUENCE [LARGE SCALE GENOMIC DNA]</scope>
</reference>
<dbReference type="Pfam" id="PF00339">
    <property type="entry name" value="Arrestin_N"/>
    <property type="match status" value="1"/>
</dbReference>
<dbReference type="PANTHER" id="PTHR11188:SF17">
    <property type="entry name" value="FI21816P1"/>
    <property type="match status" value="1"/>
</dbReference>
<comment type="similarity">
    <text evidence="1">Belongs to the arrestin family.</text>
</comment>
<evidence type="ECO:0000256" key="1">
    <source>
        <dbReference type="ARBA" id="ARBA00005298"/>
    </source>
</evidence>
<dbReference type="InterPro" id="IPR011022">
    <property type="entry name" value="Arrestin_C-like"/>
</dbReference>
<dbReference type="InterPro" id="IPR014752">
    <property type="entry name" value="Arrestin-like_C"/>
</dbReference>
<comment type="caution">
    <text evidence="3">The sequence shown here is derived from an EMBL/GenBank/DDBJ whole genome shotgun (WGS) entry which is preliminary data.</text>
</comment>
<dbReference type="SMART" id="SM01017">
    <property type="entry name" value="Arrestin_C"/>
    <property type="match status" value="1"/>
</dbReference>
<proteinExistence type="inferred from homology"/>
<dbReference type="SUPFAM" id="SSF81296">
    <property type="entry name" value="E set domains"/>
    <property type="match status" value="2"/>
</dbReference>
<evidence type="ECO:0000313" key="4">
    <source>
        <dbReference type="Proteomes" id="UP001642483"/>
    </source>
</evidence>
<gene>
    <name evidence="3" type="ORF">CVLEPA_LOCUS3443</name>
</gene>
<evidence type="ECO:0000313" key="3">
    <source>
        <dbReference type="EMBL" id="CAK8673679.1"/>
    </source>
</evidence>
<dbReference type="Proteomes" id="UP001642483">
    <property type="component" value="Unassembled WGS sequence"/>
</dbReference>
<dbReference type="InterPro" id="IPR014756">
    <property type="entry name" value="Ig_E-set"/>
</dbReference>
<dbReference type="EMBL" id="CAWYQH010000002">
    <property type="protein sequence ID" value="CAK8673679.1"/>
    <property type="molecule type" value="Genomic_DNA"/>
</dbReference>
<sequence length="387" mass="43386">MVKIEEIQILFTDNKEIYCPGDDVTGTVSFHVVKPTKVYEIAVVMYGWCETRWTVGSGDDEKVYKGKEEYCLERISLWGDGRQETNVAEGIYQKPFRFRLPYECPSSFKSKRGNVLYIVQFSCNFPGLLSSDKRSGKEIQVRDPVDVTETAELQHGQLQIKDEHTEKDCFFGGRTTFQVDLTLDKSTYAPGDFIHVNGQVFNGCNTHSEFSLVLIQQVTYFGRRKGIFTSGNVKSKDKRIVVSSWKAPKLLAQERKRLQNEATILIPSNTPSSIGLRNCTLIDLEYHLDVQIVGVRGLCPPILKLKRLPVVISNGRCSGNAGVNADIGVSLSTVEVNLPALPHLTTAEAPPPSYDEVVVSRDFQTTAPTVANNSQYYDWSQKAFTYS</sequence>
<dbReference type="Gene3D" id="2.60.40.640">
    <property type="match status" value="2"/>
</dbReference>
<dbReference type="InterPro" id="IPR011021">
    <property type="entry name" value="Arrestin-like_N"/>
</dbReference>
<dbReference type="Pfam" id="PF02752">
    <property type="entry name" value="Arrestin_C"/>
    <property type="match status" value="1"/>
</dbReference>
<dbReference type="InterPro" id="IPR050357">
    <property type="entry name" value="Arrestin_domain-protein"/>
</dbReference>
<dbReference type="PANTHER" id="PTHR11188">
    <property type="entry name" value="ARRESTIN DOMAIN CONTAINING PROTEIN"/>
    <property type="match status" value="1"/>
</dbReference>
<protein>
    <recommendedName>
        <fullName evidence="2">Arrestin C-terminal-like domain-containing protein</fullName>
    </recommendedName>
</protein>
<feature type="domain" description="Arrestin C-terminal-like" evidence="2">
    <location>
        <begin position="173"/>
        <end position="315"/>
    </location>
</feature>
<accession>A0ABP0F1T8</accession>
<organism evidence="3 4">
    <name type="scientific">Clavelina lepadiformis</name>
    <name type="common">Light-bulb sea squirt</name>
    <name type="synonym">Ascidia lepadiformis</name>
    <dbReference type="NCBI Taxonomy" id="159417"/>
    <lineage>
        <taxon>Eukaryota</taxon>
        <taxon>Metazoa</taxon>
        <taxon>Chordata</taxon>
        <taxon>Tunicata</taxon>
        <taxon>Ascidiacea</taxon>
        <taxon>Aplousobranchia</taxon>
        <taxon>Clavelinidae</taxon>
        <taxon>Clavelina</taxon>
    </lineage>
</organism>
<name>A0ABP0F1T8_CLALP</name>